<dbReference type="GO" id="GO:0016787">
    <property type="term" value="F:hydrolase activity"/>
    <property type="evidence" value="ECO:0007669"/>
    <property type="project" value="UniProtKB-KW"/>
</dbReference>
<dbReference type="InterPro" id="IPR036866">
    <property type="entry name" value="RibonucZ/Hydroxyglut_hydro"/>
</dbReference>
<reference evidence="6 7" key="1">
    <citation type="submission" date="2007-10" db="EMBL/GenBank/DDBJ databases">
        <title>Complete sequence of Caldivirga maquilingensis IC-167.</title>
        <authorList>
            <consortium name="US DOE Joint Genome Institute"/>
            <person name="Copeland A."/>
            <person name="Lucas S."/>
            <person name="Lapidus A."/>
            <person name="Barry K."/>
            <person name="Glavina del Rio T."/>
            <person name="Dalin E."/>
            <person name="Tice H."/>
            <person name="Pitluck S."/>
            <person name="Saunders E."/>
            <person name="Brettin T."/>
            <person name="Bruce D."/>
            <person name="Detter J.C."/>
            <person name="Han C."/>
            <person name="Schmutz J."/>
            <person name="Larimer F."/>
            <person name="Land M."/>
            <person name="Hauser L."/>
            <person name="Kyrpides N."/>
            <person name="Ivanova N."/>
            <person name="Biddle J.F."/>
            <person name="Zhang Z."/>
            <person name="Fitz-Gibbon S.T."/>
            <person name="Lowe T.M."/>
            <person name="Saltikov C."/>
            <person name="House C.H."/>
            <person name="Richardson P."/>
        </authorList>
    </citation>
    <scope>NUCLEOTIDE SEQUENCE [LARGE SCALE GENOMIC DNA]</scope>
    <source>
        <strain evidence="7">ATCC 700844 / DSM 13496 / JCM 10307 / IC-167</strain>
    </source>
</reference>
<dbReference type="GO" id="GO:0046872">
    <property type="term" value="F:metal ion binding"/>
    <property type="evidence" value="ECO:0007669"/>
    <property type="project" value="UniProtKB-KW"/>
</dbReference>
<name>A8MDZ7_CALMQ</name>
<keyword evidence="7" id="KW-1185">Reference proteome</keyword>
<keyword evidence="4" id="KW-0378">Hydrolase</keyword>
<dbReference type="HOGENOM" id="CLU_1080181_0_0_2"/>
<evidence type="ECO:0000313" key="7">
    <source>
        <dbReference type="Proteomes" id="UP000001137"/>
    </source>
</evidence>
<dbReference type="PANTHER" id="PTHR42978">
    <property type="entry name" value="QUORUM-QUENCHING LACTONASE YTNP-RELATED-RELATED"/>
    <property type="match status" value="1"/>
</dbReference>
<gene>
    <name evidence="6" type="ordered locus">Cmaq_1176</name>
</gene>
<dbReference type="eggNOG" id="arCOG00511">
    <property type="taxonomic scope" value="Archaea"/>
</dbReference>
<evidence type="ECO:0000256" key="4">
    <source>
        <dbReference type="ARBA" id="ARBA00022801"/>
    </source>
</evidence>
<protein>
    <recommendedName>
        <fullName evidence="8">Zn-dependent hydrolase</fullName>
    </recommendedName>
</protein>
<dbReference type="STRING" id="397948.Cmaq_1176"/>
<dbReference type="EMBL" id="CP000852">
    <property type="protein sequence ID" value="ABW02003.1"/>
    <property type="molecule type" value="Genomic_DNA"/>
</dbReference>
<dbReference type="SUPFAM" id="SSF56281">
    <property type="entry name" value="Metallo-hydrolase/oxidoreductase"/>
    <property type="match status" value="1"/>
</dbReference>
<organism evidence="6 7">
    <name type="scientific">Caldivirga maquilingensis (strain ATCC 700844 / DSM 13496 / JCM 10307 / IC-167)</name>
    <dbReference type="NCBI Taxonomy" id="397948"/>
    <lineage>
        <taxon>Archaea</taxon>
        <taxon>Thermoproteota</taxon>
        <taxon>Thermoprotei</taxon>
        <taxon>Thermoproteales</taxon>
        <taxon>Thermoproteaceae</taxon>
        <taxon>Caldivirga</taxon>
    </lineage>
</organism>
<evidence type="ECO:0000313" key="6">
    <source>
        <dbReference type="EMBL" id="ABW02003.1"/>
    </source>
</evidence>
<dbReference type="InterPro" id="IPR051013">
    <property type="entry name" value="MBL_superfamily_lactonases"/>
</dbReference>
<proteinExistence type="inferred from homology"/>
<comment type="cofactor">
    <cofactor evidence="1">
        <name>Zn(2+)</name>
        <dbReference type="ChEBI" id="CHEBI:29105"/>
    </cofactor>
</comment>
<sequence>MVNMIRRFWLAKVGDHGEVPGPEVYWMRDFDKWVRLSFYTMIIDTDDGYVLVGTGLVRDLTLRNKFLREWAGSDRCRFTVQDNERIENILKRLKLTPDDIAHIIITPVQDYTVGGLDLFKKAKIYFSRRGWFEDVVNPKPSPFLNRDVYLPKYVRDYLFEEAWGRIMLLDDEDEVVDGVRVKWTGCHHRSSMAVIINTKDYVVSLTDSAFTLRNIRENIPIGIAEDIYECLNAYEYLRARSKVIIPAYDPDNVNTFREWFI</sequence>
<dbReference type="AlphaFoldDB" id="A8MDZ7"/>
<comment type="similarity">
    <text evidence="2">Belongs to the metallo-beta-lactamase superfamily.</text>
</comment>
<keyword evidence="3" id="KW-0479">Metal-binding</keyword>
<dbReference type="Gene3D" id="3.60.15.10">
    <property type="entry name" value="Ribonuclease Z/Hydroxyacylglutathione hydrolase-like"/>
    <property type="match status" value="1"/>
</dbReference>
<keyword evidence="5" id="KW-0862">Zinc</keyword>
<evidence type="ECO:0000256" key="1">
    <source>
        <dbReference type="ARBA" id="ARBA00001947"/>
    </source>
</evidence>
<evidence type="ECO:0008006" key="8">
    <source>
        <dbReference type="Google" id="ProtNLM"/>
    </source>
</evidence>
<dbReference type="PANTHER" id="PTHR42978:SF2">
    <property type="entry name" value="102 KBASES UNSTABLE REGION: FROM 1 TO 119443"/>
    <property type="match status" value="1"/>
</dbReference>
<accession>A8MDZ7</accession>
<dbReference type="Proteomes" id="UP000001137">
    <property type="component" value="Chromosome"/>
</dbReference>
<evidence type="ECO:0000256" key="2">
    <source>
        <dbReference type="ARBA" id="ARBA00007749"/>
    </source>
</evidence>
<dbReference type="KEGG" id="cma:Cmaq_1176"/>
<evidence type="ECO:0000256" key="3">
    <source>
        <dbReference type="ARBA" id="ARBA00022723"/>
    </source>
</evidence>
<evidence type="ECO:0000256" key="5">
    <source>
        <dbReference type="ARBA" id="ARBA00022833"/>
    </source>
</evidence>